<accession>A0A7X9FSB9</accession>
<keyword evidence="2" id="KW-1133">Transmembrane helix</keyword>
<keyword evidence="2" id="KW-0812">Transmembrane</keyword>
<name>A0A7X9FSB9_9DELT</name>
<keyword evidence="2" id="KW-0472">Membrane</keyword>
<evidence type="ECO:0000256" key="2">
    <source>
        <dbReference type="SAM" id="Phobius"/>
    </source>
</evidence>
<sequence>MFRRSENGASDSGILMMLLGLCIIISLGIGILGWIKSVKDARVSKPIESSRPSDSPYEEPGGFQITF</sequence>
<feature type="transmembrane region" description="Helical" evidence="2">
    <location>
        <begin position="12"/>
        <end position="35"/>
    </location>
</feature>
<dbReference type="EMBL" id="JAAZON010000386">
    <property type="protein sequence ID" value="NMC63226.1"/>
    <property type="molecule type" value="Genomic_DNA"/>
</dbReference>
<evidence type="ECO:0000256" key="1">
    <source>
        <dbReference type="SAM" id="MobiDB-lite"/>
    </source>
</evidence>
<comment type="caution">
    <text evidence="3">The sequence shown here is derived from an EMBL/GenBank/DDBJ whole genome shotgun (WGS) entry which is preliminary data.</text>
</comment>
<dbReference type="Proteomes" id="UP000524246">
    <property type="component" value="Unassembled WGS sequence"/>
</dbReference>
<feature type="region of interest" description="Disordered" evidence="1">
    <location>
        <begin position="45"/>
        <end position="67"/>
    </location>
</feature>
<reference evidence="3 4" key="1">
    <citation type="journal article" date="2020" name="Biotechnol. Biofuels">
        <title>New insights from the biogas microbiome by comprehensive genome-resolved metagenomics of nearly 1600 species originating from multiple anaerobic digesters.</title>
        <authorList>
            <person name="Campanaro S."/>
            <person name="Treu L."/>
            <person name="Rodriguez-R L.M."/>
            <person name="Kovalovszki A."/>
            <person name="Ziels R.M."/>
            <person name="Maus I."/>
            <person name="Zhu X."/>
            <person name="Kougias P.G."/>
            <person name="Basile A."/>
            <person name="Luo G."/>
            <person name="Schluter A."/>
            <person name="Konstantinidis K.T."/>
            <person name="Angelidaki I."/>
        </authorList>
    </citation>
    <scope>NUCLEOTIDE SEQUENCE [LARGE SCALE GENOMIC DNA]</scope>
    <source>
        <strain evidence="3">AS27yjCOA_65</strain>
    </source>
</reference>
<proteinExistence type="predicted"/>
<dbReference type="AlphaFoldDB" id="A0A7X9FSB9"/>
<organism evidence="3 4">
    <name type="scientific">SAR324 cluster bacterium</name>
    <dbReference type="NCBI Taxonomy" id="2024889"/>
    <lineage>
        <taxon>Bacteria</taxon>
        <taxon>Deltaproteobacteria</taxon>
        <taxon>SAR324 cluster</taxon>
    </lineage>
</organism>
<gene>
    <name evidence="3" type="ORF">GYA55_08655</name>
</gene>
<evidence type="ECO:0000313" key="4">
    <source>
        <dbReference type="Proteomes" id="UP000524246"/>
    </source>
</evidence>
<protein>
    <submittedName>
        <fullName evidence="3">Uncharacterized protein</fullName>
    </submittedName>
</protein>
<evidence type="ECO:0000313" key="3">
    <source>
        <dbReference type="EMBL" id="NMC63226.1"/>
    </source>
</evidence>